<feature type="compositionally biased region" description="Polar residues" evidence="1">
    <location>
        <begin position="117"/>
        <end position="126"/>
    </location>
</feature>
<name>A0AAV8PF68_ENSVE</name>
<sequence>MPPLLPHLRILNVAFSPAGRSPLLTCLCRRGTAHGGEGVQPSLFLLTINSRFTRTTPPTQTRPSFPVSLSTSDGEAQHQAVLGELLHNEREREAEEEGAAPEPGEPGTLVRAETEAGQIQRQLQDQ</sequence>
<evidence type="ECO:0000313" key="3">
    <source>
        <dbReference type="Proteomes" id="UP001222027"/>
    </source>
</evidence>
<protein>
    <submittedName>
        <fullName evidence="2">Uncharacterized protein</fullName>
    </submittedName>
</protein>
<dbReference type="Proteomes" id="UP001222027">
    <property type="component" value="Unassembled WGS sequence"/>
</dbReference>
<feature type="compositionally biased region" description="Low complexity" evidence="1">
    <location>
        <begin position="54"/>
        <end position="66"/>
    </location>
</feature>
<feature type="region of interest" description="Disordered" evidence="1">
    <location>
        <begin position="54"/>
        <end position="126"/>
    </location>
</feature>
<organism evidence="2 3">
    <name type="scientific">Ensete ventricosum</name>
    <name type="common">Abyssinian banana</name>
    <name type="synonym">Musa ensete</name>
    <dbReference type="NCBI Taxonomy" id="4639"/>
    <lineage>
        <taxon>Eukaryota</taxon>
        <taxon>Viridiplantae</taxon>
        <taxon>Streptophyta</taxon>
        <taxon>Embryophyta</taxon>
        <taxon>Tracheophyta</taxon>
        <taxon>Spermatophyta</taxon>
        <taxon>Magnoliopsida</taxon>
        <taxon>Liliopsida</taxon>
        <taxon>Zingiberales</taxon>
        <taxon>Musaceae</taxon>
        <taxon>Ensete</taxon>
    </lineage>
</organism>
<evidence type="ECO:0000256" key="1">
    <source>
        <dbReference type="SAM" id="MobiDB-lite"/>
    </source>
</evidence>
<dbReference type="EMBL" id="JAQQAF010000005">
    <property type="protein sequence ID" value="KAJ8484915.1"/>
    <property type="molecule type" value="Genomic_DNA"/>
</dbReference>
<proteinExistence type="predicted"/>
<keyword evidence="3" id="KW-1185">Reference proteome</keyword>
<accession>A0AAV8PF68</accession>
<dbReference type="AlphaFoldDB" id="A0AAV8PF68"/>
<gene>
    <name evidence="2" type="ORF">OPV22_017400</name>
</gene>
<comment type="caution">
    <text evidence="2">The sequence shown here is derived from an EMBL/GenBank/DDBJ whole genome shotgun (WGS) entry which is preliminary data.</text>
</comment>
<evidence type="ECO:0000313" key="2">
    <source>
        <dbReference type="EMBL" id="KAJ8484915.1"/>
    </source>
</evidence>
<reference evidence="2 3" key="1">
    <citation type="submission" date="2022-12" db="EMBL/GenBank/DDBJ databases">
        <title>Chromosome-scale assembly of the Ensete ventricosum genome.</title>
        <authorList>
            <person name="Dussert Y."/>
            <person name="Stocks J."/>
            <person name="Wendawek A."/>
            <person name="Woldeyes F."/>
            <person name="Nichols R.A."/>
            <person name="Borrell J.S."/>
        </authorList>
    </citation>
    <scope>NUCLEOTIDE SEQUENCE [LARGE SCALE GENOMIC DNA]</scope>
    <source>
        <strain evidence="3">cv. Maze</strain>
        <tissue evidence="2">Seeds</tissue>
    </source>
</reference>